<evidence type="ECO:0000256" key="5">
    <source>
        <dbReference type="ARBA" id="ARBA00023136"/>
    </source>
</evidence>
<name>A0A9W6BUR8_9CHLO</name>
<keyword evidence="5" id="KW-0472">Membrane</keyword>
<dbReference type="PANTHER" id="PTHR12270">
    <property type="entry name" value="GLYCOSYLTRANSFERASE-RELATED"/>
    <property type="match status" value="1"/>
</dbReference>
<dbReference type="InterPro" id="IPR051292">
    <property type="entry name" value="Xyl/GlcA_transferase"/>
</dbReference>
<reference evidence="7 8" key="1">
    <citation type="journal article" date="2023" name="Commun. Biol.">
        <title>Reorganization of the ancestral sex-determining regions during the evolution of trioecy in Pleodorina starrii.</title>
        <authorList>
            <person name="Takahashi K."/>
            <person name="Suzuki S."/>
            <person name="Kawai-Toyooka H."/>
            <person name="Yamamoto K."/>
            <person name="Hamaji T."/>
            <person name="Ootsuki R."/>
            <person name="Yamaguchi H."/>
            <person name="Kawachi M."/>
            <person name="Higashiyama T."/>
            <person name="Nozaki H."/>
        </authorList>
    </citation>
    <scope>NUCLEOTIDE SEQUENCE [LARGE SCALE GENOMIC DNA]</scope>
    <source>
        <strain evidence="7 8">NIES-4479</strain>
    </source>
</reference>
<evidence type="ECO:0000256" key="4">
    <source>
        <dbReference type="ARBA" id="ARBA00022989"/>
    </source>
</evidence>
<dbReference type="GO" id="GO:0042285">
    <property type="term" value="F:xylosyltransferase activity"/>
    <property type="evidence" value="ECO:0007669"/>
    <property type="project" value="TreeGrafter"/>
</dbReference>
<keyword evidence="6" id="KW-0325">Glycoprotein</keyword>
<evidence type="ECO:0000256" key="2">
    <source>
        <dbReference type="ARBA" id="ARBA00022692"/>
    </source>
</evidence>
<comment type="subcellular location">
    <subcellularLocation>
        <location evidence="1">Membrane</location>
        <topology evidence="1">Single-pass type II membrane protein</topology>
    </subcellularLocation>
</comment>
<dbReference type="GO" id="GO:0035269">
    <property type="term" value="P:protein O-linked glycosylation via mannose"/>
    <property type="evidence" value="ECO:0007669"/>
    <property type="project" value="TreeGrafter"/>
</dbReference>
<keyword evidence="8" id="KW-1185">Reference proteome</keyword>
<evidence type="ECO:0000256" key="3">
    <source>
        <dbReference type="ARBA" id="ARBA00022968"/>
    </source>
</evidence>
<keyword evidence="4" id="KW-1133">Transmembrane helix</keyword>
<dbReference type="AlphaFoldDB" id="A0A9W6BUR8"/>
<sequence length="502" mass="56787">MLSNMEPAVMLSNMESGKSLRTASLVLGLCLVICVRWSAGQSDHPAKLLQSCWNDNFDSSPRTFQEWLGGRTPSFQLTEVWWSKHNSSAPLTIFTSASVDRLPMVEAQCRDYVGPLVAAVYVPVVVRQVERFVGDDSVSGLPAHRRLRHRALLQQQQQLMKEPFGSKVAAVRADMQALFDRMEAGGGSTLPPGRSCCCQLRLLLFTERVADRQMATLMPTNSMRNAAMLAVQTPLAAMIDVDLGVSDTFNKAISNKTWADLLVQNAVVPQPKIFIPTAWEPNHTLDMHTATRMAELALRGSKADLIQLWLNNTLQIFQIDVCKHCHRPFNHSVWANATAAYSVEFKKWFEPWGALWRFHDPGYDERFRGWYFNKVSHVEAMARLWHFQFIVLPESWLVHRPHTKIAAAELHHGASANNTNVTANNVNDASLSALLQKKPLGNAPEATMFDHFMTYIMNLSELVRELMSQGKGYVPQINHQLVHCRRVLPWWMGQGRPGEWRH</sequence>
<dbReference type="Proteomes" id="UP001165080">
    <property type="component" value="Unassembled WGS sequence"/>
</dbReference>
<dbReference type="GO" id="GO:0016020">
    <property type="term" value="C:membrane"/>
    <property type="evidence" value="ECO:0007669"/>
    <property type="project" value="UniProtKB-SubCell"/>
</dbReference>
<organism evidence="7 8">
    <name type="scientific">Pleodorina starrii</name>
    <dbReference type="NCBI Taxonomy" id="330485"/>
    <lineage>
        <taxon>Eukaryota</taxon>
        <taxon>Viridiplantae</taxon>
        <taxon>Chlorophyta</taxon>
        <taxon>core chlorophytes</taxon>
        <taxon>Chlorophyceae</taxon>
        <taxon>CS clade</taxon>
        <taxon>Chlamydomonadales</taxon>
        <taxon>Volvocaceae</taxon>
        <taxon>Pleodorina</taxon>
    </lineage>
</organism>
<evidence type="ECO:0000256" key="1">
    <source>
        <dbReference type="ARBA" id="ARBA00004606"/>
    </source>
</evidence>
<accession>A0A9W6BUR8</accession>
<dbReference type="EMBL" id="BRXU01000024">
    <property type="protein sequence ID" value="GLC58856.1"/>
    <property type="molecule type" value="Genomic_DNA"/>
</dbReference>
<keyword evidence="2" id="KW-0812">Transmembrane</keyword>
<dbReference type="PANTHER" id="PTHR12270:SF52">
    <property type="entry name" value="GLYCOSYLTRANSFERASE-LIKE PROTEIN GNT13-RELATED"/>
    <property type="match status" value="1"/>
</dbReference>
<evidence type="ECO:0000256" key="6">
    <source>
        <dbReference type="ARBA" id="ARBA00023180"/>
    </source>
</evidence>
<gene>
    <name evidence="7" type="primary">PLESTBF000688</name>
    <name evidence="7" type="ORF">PLESTB_001408400</name>
</gene>
<protein>
    <submittedName>
        <fullName evidence="7">Uncharacterized protein</fullName>
    </submittedName>
</protein>
<evidence type="ECO:0000313" key="7">
    <source>
        <dbReference type="EMBL" id="GLC58856.1"/>
    </source>
</evidence>
<proteinExistence type="predicted"/>
<evidence type="ECO:0000313" key="8">
    <source>
        <dbReference type="Proteomes" id="UP001165080"/>
    </source>
</evidence>
<dbReference type="GO" id="GO:0015020">
    <property type="term" value="F:glucuronosyltransferase activity"/>
    <property type="evidence" value="ECO:0007669"/>
    <property type="project" value="TreeGrafter"/>
</dbReference>
<dbReference type="Pfam" id="PF13896">
    <property type="entry name" value="Glyco_transf_49"/>
    <property type="match status" value="1"/>
</dbReference>
<keyword evidence="3" id="KW-0735">Signal-anchor</keyword>
<comment type="caution">
    <text evidence="7">The sequence shown here is derived from an EMBL/GenBank/DDBJ whole genome shotgun (WGS) entry which is preliminary data.</text>
</comment>